<comment type="caution">
    <text evidence="1">The sequence shown here is derived from an EMBL/GenBank/DDBJ whole genome shotgun (WGS) entry which is preliminary data.</text>
</comment>
<protein>
    <submittedName>
        <fullName evidence="1">Uncharacterized protein</fullName>
    </submittedName>
</protein>
<evidence type="ECO:0000313" key="1">
    <source>
        <dbReference type="EMBL" id="GMS92538.1"/>
    </source>
</evidence>
<accession>A0AAV5TBF6</accession>
<gene>
    <name evidence="1" type="ORF">PENTCL1PPCAC_14713</name>
</gene>
<organism evidence="1 2">
    <name type="scientific">Pristionchus entomophagus</name>
    <dbReference type="NCBI Taxonomy" id="358040"/>
    <lineage>
        <taxon>Eukaryota</taxon>
        <taxon>Metazoa</taxon>
        <taxon>Ecdysozoa</taxon>
        <taxon>Nematoda</taxon>
        <taxon>Chromadorea</taxon>
        <taxon>Rhabditida</taxon>
        <taxon>Rhabditina</taxon>
        <taxon>Diplogasteromorpha</taxon>
        <taxon>Diplogasteroidea</taxon>
        <taxon>Neodiplogasteridae</taxon>
        <taxon>Pristionchus</taxon>
    </lineage>
</organism>
<dbReference type="AlphaFoldDB" id="A0AAV5TBF6"/>
<dbReference type="Proteomes" id="UP001432027">
    <property type="component" value="Unassembled WGS sequence"/>
</dbReference>
<keyword evidence="2" id="KW-1185">Reference proteome</keyword>
<reference evidence="1" key="1">
    <citation type="submission" date="2023-10" db="EMBL/GenBank/DDBJ databases">
        <title>Genome assembly of Pristionchus species.</title>
        <authorList>
            <person name="Yoshida K."/>
            <person name="Sommer R.J."/>
        </authorList>
    </citation>
    <scope>NUCLEOTIDE SEQUENCE</scope>
    <source>
        <strain evidence="1">RS0144</strain>
    </source>
</reference>
<name>A0AAV5TBF6_9BILA</name>
<proteinExistence type="predicted"/>
<sequence>IDQLSLDSTDCSCSDQAKVLIDFSSIVRSMSIVQNQYPVRPGQSVFVDRNIDWAQVIIEMFSRKLDKLYVENHHQ</sequence>
<dbReference type="EMBL" id="BTSX01000004">
    <property type="protein sequence ID" value="GMS92538.1"/>
    <property type="molecule type" value="Genomic_DNA"/>
</dbReference>
<feature type="non-terminal residue" evidence="1">
    <location>
        <position position="1"/>
    </location>
</feature>
<evidence type="ECO:0000313" key="2">
    <source>
        <dbReference type="Proteomes" id="UP001432027"/>
    </source>
</evidence>